<protein>
    <recommendedName>
        <fullName evidence="3">GIY-YIG domain-containing protein</fullName>
    </recommendedName>
</protein>
<gene>
    <name evidence="1" type="ORF">H8S47_02880</name>
</gene>
<comment type="caution">
    <text evidence="1">The sequence shown here is derived from an EMBL/GenBank/DDBJ whole genome shotgun (WGS) entry which is preliminary data.</text>
</comment>
<sequence length="215" mass="25020">MASIEIGWAETGPISIFDVARQLGFDLNRYASQPADVKLSIRKLTVDRVVHLMREAWRESYGETYVASKDFNRIANGVYVIAISGGFAVSYECGSSEVMYIGRGKIANRLRSHLVNWIFDMSLQLRDVPFKFFMETVGDLRSPNAFKDFEHLMLETFSQKFGEKPLINKIHGREGHIDHRFSGEWKRPFDNRSKKCLWEIRPSKKNPWFKEFKDE</sequence>
<evidence type="ECO:0008006" key="3">
    <source>
        <dbReference type="Google" id="ProtNLM"/>
    </source>
</evidence>
<accession>A0ABR7AJJ9</accession>
<dbReference type="RefSeq" id="WP_187502420.1">
    <property type="nucleotide sequence ID" value="NZ_CP162536.1"/>
</dbReference>
<evidence type="ECO:0000313" key="2">
    <source>
        <dbReference type="Proteomes" id="UP000597613"/>
    </source>
</evidence>
<organism evidence="1 2">
    <name type="scientific">Sphingomonas albertensis</name>
    <dbReference type="NCBI Taxonomy" id="2762591"/>
    <lineage>
        <taxon>Bacteria</taxon>
        <taxon>Pseudomonadati</taxon>
        <taxon>Pseudomonadota</taxon>
        <taxon>Alphaproteobacteria</taxon>
        <taxon>Sphingomonadales</taxon>
        <taxon>Sphingomonadaceae</taxon>
        <taxon>Sphingomonas</taxon>
    </lineage>
</organism>
<dbReference type="EMBL" id="JACONT010000003">
    <property type="protein sequence ID" value="MBC3940629.1"/>
    <property type="molecule type" value="Genomic_DNA"/>
</dbReference>
<proteinExistence type="predicted"/>
<name>A0ABR7AJJ9_9SPHN</name>
<reference evidence="1 2" key="1">
    <citation type="submission" date="2020-08" db="EMBL/GenBank/DDBJ databases">
        <title>Putative novel bacterial strains isolated from necrotic wheat leaf tissues caused by Xanthomonas translucens.</title>
        <authorList>
            <person name="Tambong J.T."/>
        </authorList>
    </citation>
    <scope>NUCLEOTIDE SEQUENCE [LARGE SCALE GENOMIC DNA]</scope>
    <source>
        <strain evidence="2">DOAB 1063</strain>
    </source>
</reference>
<evidence type="ECO:0000313" key="1">
    <source>
        <dbReference type="EMBL" id="MBC3940629.1"/>
    </source>
</evidence>
<keyword evidence="2" id="KW-1185">Reference proteome</keyword>
<dbReference type="Proteomes" id="UP000597613">
    <property type="component" value="Unassembled WGS sequence"/>
</dbReference>